<name>A0A8J8PF54_9ARCH</name>
<dbReference type="Gene3D" id="3.40.630.30">
    <property type="match status" value="1"/>
</dbReference>
<organism evidence="2 3">
    <name type="scientific">Candidatus Methanomassiliicoccus intestinalis</name>
    <dbReference type="NCBI Taxonomy" id="1406512"/>
    <lineage>
        <taxon>Archaea</taxon>
        <taxon>Methanobacteriati</taxon>
        <taxon>Thermoplasmatota</taxon>
        <taxon>Thermoplasmata</taxon>
        <taxon>Methanomassiliicoccales</taxon>
        <taxon>Methanomassiliicoccaceae</taxon>
        <taxon>Methanomassiliicoccus</taxon>
    </lineage>
</organism>
<proteinExistence type="predicted"/>
<accession>A0A8J8PF54</accession>
<sequence>MSAEVSNDDNLRMVEYTSREMQRGDIPQIVTISRENMAKIIRDSWGVEWDDNDLLKMLRHNSTYNEVFEIGNRIIAYYSIEIRDSVLFVNSIQVDNEYKCRGYGSEIMKRIEEIAYIYDAEIIELWVQITNIAARRFYHEKGFRMNSRQGNNYLMRKFLPPKRRDD</sequence>
<gene>
    <name evidence="2" type="ORF">A3207_04990</name>
</gene>
<dbReference type="InterPro" id="IPR016181">
    <property type="entry name" value="Acyl_CoA_acyltransferase"/>
</dbReference>
<dbReference type="InterPro" id="IPR000182">
    <property type="entry name" value="GNAT_dom"/>
</dbReference>
<dbReference type="AlphaFoldDB" id="A0A8J8PF54"/>
<dbReference type="Pfam" id="PF00583">
    <property type="entry name" value="Acetyltransf_1"/>
    <property type="match status" value="1"/>
</dbReference>
<feature type="domain" description="N-acetyltransferase" evidence="1">
    <location>
        <begin position="16"/>
        <end position="160"/>
    </location>
</feature>
<dbReference type="GO" id="GO:0016747">
    <property type="term" value="F:acyltransferase activity, transferring groups other than amino-acyl groups"/>
    <property type="evidence" value="ECO:0007669"/>
    <property type="project" value="InterPro"/>
</dbReference>
<dbReference type="Proteomes" id="UP000752814">
    <property type="component" value="Unassembled WGS sequence"/>
</dbReference>
<dbReference type="SUPFAM" id="SSF55729">
    <property type="entry name" value="Acyl-CoA N-acyltransferases (Nat)"/>
    <property type="match status" value="1"/>
</dbReference>
<dbReference type="PROSITE" id="PS51186">
    <property type="entry name" value="GNAT"/>
    <property type="match status" value="1"/>
</dbReference>
<comment type="caution">
    <text evidence="2">The sequence shown here is derived from an EMBL/GenBank/DDBJ whole genome shotgun (WGS) entry which is preliminary data.</text>
</comment>
<evidence type="ECO:0000259" key="1">
    <source>
        <dbReference type="PROSITE" id="PS51186"/>
    </source>
</evidence>
<evidence type="ECO:0000313" key="3">
    <source>
        <dbReference type="Proteomes" id="UP000752814"/>
    </source>
</evidence>
<protein>
    <recommendedName>
        <fullName evidence="1">N-acetyltransferase domain-containing protein</fullName>
    </recommendedName>
</protein>
<reference evidence="2" key="1">
    <citation type="submission" date="2016-03" db="EMBL/GenBank/DDBJ databases">
        <authorList>
            <person name="Borrel G."/>
            <person name="Mccann A."/>
            <person name="O'Toole P.W."/>
        </authorList>
    </citation>
    <scope>NUCLEOTIDE SEQUENCE</scope>
    <source>
        <strain evidence="2">183</strain>
    </source>
</reference>
<dbReference type="RefSeq" id="WP_400195121.1">
    <property type="nucleotide sequence ID" value="NZ_CAYAYE010000021.1"/>
</dbReference>
<evidence type="ECO:0000313" key="2">
    <source>
        <dbReference type="EMBL" id="TQS81230.1"/>
    </source>
</evidence>
<dbReference type="EMBL" id="LVVT01000024">
    <property type="protein sequence ID" value="TQS81230.1"/>
    <property type="molecule type" value="Genomic_DNA"/>
</dbReference>